<proteinExistence type="predicted"/>
<dbReference type="Proteomes" id="UP000184108">
    <property type="component" value="Unassembled WGS sequence"/>
</dbReference>
<feature type="transmembrane region" description="Helical" evidence="1">
    <location>
        <begin position="44"/>
        <end position="68"/>
    </location>
</feature>
<evidence type="ECO:0000313" key="2">
    <source>
        <dbReference type="EMBL" id="SHG82330.1"/>
    </source>
</evidence>
<protein>
    <submittedName>
        <fullName evidence="2">Uncharacterized protein</fullName>
    </submittedName>
</protein>
<gene>
    <name evidence="2" type="ORF">SAMN02787073_4893</name>
</gene>
<feature type="transmembrane region" description="Helical" evidence="1">
    <location>
        <begin position="12"/>
        <end position="37"/>
    </location>
</feature>
<name>A0A1M5MYB6_9FLAO</name>
<sequence length="71" mass="8274">MSDISIFNENDIYFLLGICSIGVGFFLTIALVVLNFLTKKNKKFTYYVLMFFIYCILSFASICFLHSINFF</sequence>
<accession>A0A1M5MYB6</accession>
<evidence type="ECO:0000256" key="1">
    <source>
        <dbReference type="SAM" id="Phobius"/>
    </source>
</evidence>
<organism evidence="2 3">
    <name type="scientific">Chryseobacterium vrystaatense</name>
    <dbReference type="NCBI Taxonomy" id="307480"/>
    <lineage>
        <taxon>Bacteria</taxon>
        <taxon>Pseudomonadati</taxon>
        <taxon>Bacteroidota</taxon>
        <taxon>Flavobacteriia</taxon>
        <taxon>Flavobacteriales</taxon>
        <taxon>Weeksellaceae</taxon>
        <taxon>Chryseobacterium group</taxon>
        <taxon>Chryseobacterium</taxon>
    </lineage>
</organism>
<keyword evidence="1" id="KW-0812">Transmembrane</keyword>
<evidence type="ECO:0000313" key="3">
    <source>
        <dbReference type="Proteomes" id="UP000184108"/>
    </source>
</evidence>
<dbReference type="AlphaFoldDB" id="A0A1M5MYB6"/>
<dbReference type="EMBL" id="FQVE01000008">
    <property type="protein sequence ID" value="SHG82330.1"/>
    <property type="molecule type" value="Genomic_DNA"/>
</dbReference>
<keyword evidence="1" id="KW-1133">Transmembrane helix</keyword>
<reference evidence="3" key="1">
    <citation type="submission" date="2016-11" db="EMBL/GenBank/DDBJ databases">
        <authorList>
            <person name="Varghese N."/>
            <person name="Submissions S."/>
        </authorList>
    </citation>
    <scope>NUCLEOTIDE SEQUENCE [LARGE SCALE GENOMIC DNA]</scope>
    <source>
        <strain evidence="3">YR203</strain>
    </source>
</reference>
<keyword evidence="1" id="KW-0472">Membrane</keyword>